<dbReference type="Gene3D" id="3.30.1340.30">
    <property type="match status" value="1"/>
</dbReference>
<dbReference type="Pfam" id="PF04972">
    <property type="entry name" value="BON"/>
    <property type="match status" value="1"/>
</dbReference>
<evidence type="ECO:0000259" key="2">
    <source>
        <dbReference type="PROSITE" id="PS50914"/>
    </source>
</evidence>
<dbReference type="OrthoDB" id="8963247at2"/>
<dbReference type="STRING" id="676599.ARC20_05795"/>
<dbReference type="AlphaFoldDB" id="A0A0R0AWB8"/>
<dbReference type="EMBL" id="LLXU01000056">
    <property type="protein sequence ID" value="KRG46362.1"/>
    <property type="molecule type" value="Genomic_DNA"/>
</dbReference>
<dbReference type="InterPro" id="IPR007055">
    <property type="entry name" value="BON_dom"/>
</dbReference>
<dbReference type="PROSITE" id="PS50914">
    <property type="entry name" value="BON"/>
    <property type="match status" value="1"/>
</dbReference>
<evidence type="ECO:0000256" key="1">
    <source>
        <dbReference type="SAM" id="MobiDB-lite"/>
    </source>
</evidence>
<dbReference type="Proteomes" id="UP000051802">
    <property type="component" value="Unassembled WGS sequence"/>
</dbReference>
<name>A0A0R0AWB8_9GAMM</name>
<dbReference type="InterPro" id="IPR014004">
    <property type="entry name" value="Transpt-assoc_nodulatn_dom_bac"/>
</dbReference>
<sequence length="112" mass="11642">MAMSVSNAPIPDQRLVDDVIRALADEADIDAGEILIQVQDGHVLLSGDVPERAMKQRAERLVATLPGVAGVRNLLNVDDGSASFGPPGQAVRGADHQGGPGSTAEFDLEEDG</sequence>
<feature type="domain" description="BON" evidence="2">
    <location>
        <begin position="11"/>
        <end position="79"/>
    </location>
</feature>
<accession>A0A0R0AWB8</accession>
<protein>
    <recommendedName>
        <fullName evidence="2">BON domain-containing protein</fullName>
    </recommendedName>
</protein>
<organism evidence="3 4">
    <name type="scientific">Stenotrophomonas panacihumi</name>
    <dbReference type="NCBI Taxonomy" id="676599"/>
    <lineage>
        <taxon>Bacteria</taxon>
        <taxon>Pseudomonadati</taxon>
        <taxon>Pseudomonadota</taxon>
        <taxon>Gammaproteobacteria</taxon>
        <taxon>Lysobacterales</taxon>
        <taxon>Lysobacteraceae</taxon>
        <taxon>Stenotrophomonas</taxon>
    </lineage>
</organism>
<dbReference type="SMART" id="SM00749">
    <property type="entry name" value="BON"/>
    <property type="match status" value="1"/>
</dbReference>
<dbReference type="PANTHER" id="PTHR34606:SF15">
    <property type="entry name" value="BON DOMAIN-CONTAINING PROTEIN"/>
    <property type="match status" value="1"/>
</dbReference>
<keyword evidence="4" id="KW-1185">Reference proteome</keyword>
<gene>
    <name evidence="3" type="ORF">ARC20_05795</name>
</gene>
<dbReference type="InterPro" id="IPR051686">
    <property type="entry name" value="Lipoprotein_DolP"/>
</dbReference>
<reference evidence="3 4" key="1">
    <citation type="submission" date="2015-10" db="EMBL/GenBank/DDBJ databases">
        <title>Genome sequencing and analysis of members of genus Stenotrophomonas.</title>
        <authorList>
            <person name="Patil P.P."/>
            <person name="Midha S."/>
            <person name="Patil P.B."/>
        </authorList>
    </citation>
    <scope>NUCLEOTIDE SEQUENCE [LARGE SCALE GENOMIC DNA]</scope>
    <source>
        <strain evidence="3 4">JCM 16536</strain>
    </source>
</reference>
<comment type="caution">
    <text evidence="3">The sequence shown here is derived from an EMBL/GenBank/DDBJ whole genome shotgun (WGS) entry which is preliminary data.</text>
</comment>
<evidence type="ECO:0000313" key="4">
    <source>
        <dbReference type="Proteomes" id="UP000051802"/>
    </source>
</evidence>
<dbReference type="PANTHER" id="PTHR34606">
    <property type="entry name" value="BON DOMAIN-CONTAINING PROTEIN"/>
    <property type="match status" value="1"/>
</dbReference>
<feature type="region of interest" description="Disordered" evidence="1">
    <location>
        <begin position="79"/>
        <end position="112"/>
    </location>
</feature>
<evidence type="ECO:0000313" key="3">
    <source>
        <dbReference type="EMBL" id="KRG46362.1"/>
    </source>
</evidence>
<proteinExistence type="predicted"/>